<accession>A0ABM8H6N2</accession>
<evidence type="ECO:0000313" key="9">
    <source>
        <dbReference type="EMBL" id="BDZ56420.1"/>
    </source>
</evidence>
<dbReference type="InterPro" id="IPR051393">
    <property type="entry name" value="ABC_transporter_permease"/>
</dbReference>
<keyword evidence="3" id="KW-1003">Cell membrane</keyword>
<feature type="domain" description="ABC transmembrane type-1" evidence="8">
    <location>
        <begin position="508"/>
        <end position="724"/>
    </location>
</feature>
<dbReference type="Proteomes" id="UP001321421">
    <property type="component" value="Chromosome"/>
</dbReference>
<dbReference type="Pfam" id="PF13416">
    <property type="entry name" value="SBP_bac_8"/>
    <property type="match status" value="1"/>
</dbReference>
<dbReference type="PROSITE" id="PS51257">
    <property type="entry name" value="PROKAR_LIPOPROTEIN"/>
    <property type="match status" value="1"/>
</dbReference>
<dbReference type="SUPFAM" id="SSF161098">
    <property type="entry name" value="MetI-like"/>
    <property type="match status" value="1"/>
</dbReference>
<organism evidence="9 10">
    <name type="scientific">Barrientosiimonas endolithica</name>
    <dbReference type="NCBI Taxonomy" id="1535208"/>
    <lineage>
        <taxon>Bacteria</taxon>
        <taxon>Bacillati</taxon>
        <taxon>Actinomycetota</taxon>
        <taxon>Actinomycetes</taxon>
        <taxon>Micrococcales</taxon>
        <taxon>Dermacoccaceae</taxon>
        <taxon>Barrientosiimonas</taxon>
    </lineage>
</organism>
<evidence type="ECO:0000256" key="1">
    <source>
        <dbReference type="ARBA" id="ARBA00004651"/>
    </source>
</evidence>
<feature type="transmembrane region" description="Helical" evidence="7">
    <location>
        <begin position="545"/>
        <end position="565"/>
    </location>
</feature>
<dbReference type="EMBL" id="AP027735">
    <property type="protein sequence ID" value="BDZ56420.1"/>
    <property type="molecule type" value="Genomic_DNA"/>
</dbReference>
<feature type="transmembrane region" description="Helical" evidence="7">
    <location>
        <begin position="703"/>
        <end position="725"/>
    </location>
</feature>
<evidence type="ECO:0000256" key="3">
    <source>
        <dbReference type="ARBA" id="ARBA00022475"/>
    </source>
</evidence>
<feature type="transmembrane region" description="Helical" evidence="7">
    <location>
        <begin position="512"/>
        <end position="533"/>
    </location>
</feature>
<dbReference type="Gene3D" id="1.10.3720.10">
    <property type="entry name" value="MetI-like"/>
    <property type="match status" value="1"/>
</dbReference>
<keyword evidence="10" id="KW-1185">Reference proteome</keyword>
<dbReference type="InterPro" id="IPR035906">
    <property type="entry name" value="MetI-like_sf"/>
</dbReference>
<protein>
    <recommendedName>
        <fullName evidence="8">ABC transmembrane type-1 domain-containing protein</fullName>
    </recommendedName>
</protein>
<feature type="transmembrane region" description="Helical" evidence="7">
    <location>
        <begin position="593"/>
        <end position="616"/>
    </location>
</feature>
<evidence type="ECO:0000313" key="10">
    <source>
        <dbReference type="Proteomes" id="UP001321421"/>
    </source>
</evidence>
<evidence type="ECO:0000256" key="2">
    <source>
        <dbReference type="ARBA" id="ARBA00022448"/>
    </source>
</evidence>
<keyword evidence="6 7" id="KW-0472">Membrane</keyword>
<feature type="transmembrane region" description="Helical" evidence="7">
    <location>
        <begin position="448"/>
        <end position="468"/>
    </location>
</feature>
<evidence type="ECO:0000256" key="5">
    <source>
        <dbReference type="ARBA" id="ARBA00022989"/>
    </source>
</evidence>
<reference evidence="10" key="1">
    <citation type="journal article" date="2019" name="Int. J. Syst. Evol. Microbiol.">
        <title>The Global Catalogue of Microorganisms (GCM) 10K type strain sequencing project: providing services to taxonomists for standard genome sequencing and annotation.</title>
        <authorList>
            <consortium name="The Broad Institute Genomics Platform"/>
            <consortium name="The Broad Institute Genome Sequencing Center for Infectious Disease"/>
            <person name="Wu L."/>
            <person name="Ma J."/>
        </authorList>
    </citation>
    <scope>NUCLEOTIDE SEQUENCE [LARGE SCALE GENOMIC DNA]</scope>
    <source>
        <strain evidence="10">NBRC 110608</strain>
    </source>
</reference>
<keyword evidence="2 7" id="KW-0813">Transport</keyword>
<evidence type="ECO:0000256" key="7">
    <source>
        <dbReference type="RuleBase" id="RU363032"/>
    </source>
</evidence>
<sequence>MGAGRRHGIAAGAIGVALVATGCGIGGGDAGSSAQPTSSVTGEVKGTVSIQTWALKPKFTKYMQGVISGFEKEYPGVKVNWLDQPGDGYSDKVLSQASSGTLPDVVNLPPDFALPMVRQNMLLDVSTQDSNLTRDFVPGGLEAYQYAGTKGTFGYPWYLGTDVNYWNTAMLKRNGINTDQLPTDLDSLISAAGTVKTKSGGKDYLMSRKPGVGDLAQEGIPILSEDGKKFVFNTPQAVALLDKYRKAYSDGLMPRDVLSSKYLGNSELFNQQKVGWTTGGGNTIPSIAESNPTLAKQVVPSKAFGTGPLYVQGLSVSSKSKNLPAAIALARWVTNPQNQAQFAKEVPGVFPSTTASSKDPFFSKSDGTPAGDAKVMAFNTLKTAKLLQPVVVDSAMATFIDQQFALAISGKVSSKKALDDAVKKCNELLNNGQEAEVRSGSTIQQQRWFTPWLLVAPAVVWLVVFNIWPAINTVFLAFTDAKPLGGGRLVGLANFERMLDDTQLAHALLNSVVYMLVCVPLLTLLPLLLALLVEKKLPGITFFRTAFYTPVIASAVVVALIWNWMLDDRGAINSIAQQLGILSGPLPFLSDRWLLLLSAISLTVWKGLGYYMIIYLSALGNVPRELHEAAAVDGAGPVRRFLSVTLPGVRGTMLLVTILITVSALRIFTELYVMTNETGGPGGYVSSVVMLIQLYSRGFNGNLGYASALSLLLFFITLVPMLLLARLNRKEGQA</sequence>
<name>A0ABM8H6N2_9MICO</name>
<dbReference type="PROSITE" id="PS50928">
    <property type="entry name" value="ABC_TM1"/>
    <property type="match status" value="1"/>
</dbReference>
<dbReference type="Pfam" id="PF00528">
    <property type="entry name" value="BPD_transp_1"/>
    <property type="match status" value="1"/>
</dbReference>
<dbReference type="SUPFAM" id="SSF53850">
    <property type="entry name" value="Periplasmic binding protein-like II"/>
    <property type="match status" value="1"/>
</dbReference>
<dbReference type="CDD" id="cd06261">
    <property type="entry name" value="TM_PBP2"/>
    <property type="match status" value="1"/>
</dbReference>
<dbReference type="CDD" id="cd13585">
    <property type="entry name" value="PBP2_TMBP_like"/>
    <property type="match status" value="1"/>
</dbReference>
<gene>
    <name evidence="9" type="ORF">GCM10025872_00770</name>
</gene>
<dbReference type="RefSeq" id="WP_350227021.1">
    <property type="nucleotide sequence ID" value="NZ_AP027735.1"/>
</dbReference>
<proteinExistence type="inferred from homology"/>
<evidence type="ECO:0000259" key="8">
    <source>
        <dbReference type="PROSITE" id="PS50928"/>
    </source>
</evidence>
<dbReference type="PANTHER" id="PTHR30193:SF44">
    <property type="entry name" value="LACTOSE TRANSPORT SYSTEM PERMEASE PROTEIN LACF"/>
    <property type="match status" value="1"/>
</dbReference>
<dbReference type="SUPFAM" id="SSF160964">
    <property type="entry name" value="MalF N-terminal region-like"/>
    <property type="match status" value="1"/>
</dbReference>
<evidence type="ECO:0000256" key="6">
    <source>
        <dbReference type="ARBA" id="ARBA00023136"/>
    </source>
</evidence>
<feature type="transmembrane region" description="Helical" evidence="7">
    <location>
        <begin position="649"/>
        <end position="668"/>
    </location>
</feature>
<dbReference type="InterPro" id="IPR006059">
    <property type="entry name" value="SBP"/>
</dbReference>
<dbReference type="Gene3D" id="3.40.190.10">
    <property type="entry name" value="Periplasmic binding protein-like II"/>
    <property type="match status" value="1"/>
</dbReference>
<keyword evidence="5 7" id="KW-1133">Transmembrane helix</keyword>
<keyword evidence="4 7" id="KW-0812">Transmembrane</keyword>
<comment type="subcellular location">
    <subcellularLocation>
        <location evidence="1 7">Cell membrane</location>
        <topology evidence="1 7">Multi-pass membrane protein</topology>
    </subcellularLocation>
</comment>
<dbReference type="PANTHER" id="PTHR30193">
    <property type="entry name" value="ABC TRANSPORTER PERMEASE PROTEIN"/>
    <property type="match status" value="1"/>
</dbReference>
<comment type="similarity">
    <text evidence="7">Belongs to the binding-protein-dependent transport system permease family.</text>
</comment>
<evidence type="ECO:0000256" key="4">
    <source>
        <dbReference type="ARBA" id="ARBA00022692"/>
    </source>
</evidence>
<dbReference type="InterPro" id="IPR000515">
    <property type="entry name" value="MetI-like"/>
</dbReference>